<sequence length="66" mass="7454">MLHLSAVVINMSMETASNYPRKTKRARLTTTARPTTTPCLKMDIIFCTKRILQACTPVTRISRNSI</sequence>
<protein>
    <submittedName>
        <fullName evidence="1">Uncharacterized protein</fullName>
    </submittedName>
</protein>
<dbReference type="Proteomes" id="UP001321473">
    <property type="component" value="Unassembled WGS sequence"/>
</dbReference>
<name>A0AAQ4F057_AMBAM</name>
<organism evidence="1 2">
    <name type="scientific">Amblyomma americanum</name>
    <name type="common">Lone star tick</name>
    <dbReference type="NCBI Taxonomy" id="6943"/>
    <lineage>
        <taxon>Eukaryota</taxon>
        <taxon>Metazoa</taxon>
        <taxon>Ecdysozoa</taxon>
        <taxon>Arthropoda</taxon>
        <taxon>Chelicerata</taxon>
        <taxon>Arachnida</taxon>
        <taxon>Acari</taxon>
        <taxon>Parasitiformes</taxon>
        <taxon>Ixodida</taxon>
        <taxon>Ixodoidea</taxon>
        <taxon>Ixodidae</taxon>
        <taxon>Amblyomminae</taxon>
        <taxon>Amblyomma</taxon>
    </lineage>
</organism>
<accession>A0AAQ4F057</accession>
<comment type="caution">
    <text evidence="1">The sequence shown here is derived from an EMBL/GenBank/DDBJ whole genome shotgun (WGS) entry which is preliminary data.</text>
</comment>
<keyword evidence="2" id="KW-1185">Reference proteome</keyword>
<evidence type="ECO:0000313" key="2">
    <source>
        <dbReference type="Proteomes" id="UP001321473"/>
    </source>
</evidence>
<proteinExistence type="predicted"/>
<evidence type="ECO:0000313" key="1">
    <source>
        <dbReference type="EMBL" id="KAK8780486.1"/>
    </source>
</evidence>
<dbReference type="EMBL" id="JARKHS020008810">
    <property type="protein sequence ID" value="KAK8780486.1"/>
    <property type="molecule type" value="Genomic_DNA"/>
</dbReference>
<dbReference type="AlphaFoldDB" id="A0AAQ4F057"/>
<gene>
    <name evidence="1" type="ORF">V5799_018172</name>
</gene>
<reference evidence="1 2" key="1">
    <citation type="journal article" date="2023" name="Arcadia Sci">
        <title>De novo assembly of a long-read Amblyomma americanum tick genome.</title>
        <authorList>
            <person name="Chou S."/>
            <person name="Poskanzer K.E."/>
            <person name="Rollins M."/>
            <person name="Thuy-Boun P.S."/>
        </authorList>
    </citation>
    <scope>NUCLEOTIDE SEQUENCE [LARGE SCALE GENOMIC DNA]</scope>
    <source>
        <strain evidence="1">F_SG_1</strain>
        <tissue evidence="1">Salivary glands</tissue>
    </source>
</reference>